<dbReference type="Pfam" id="PF03808">
    <property type="entry name" value="Glyco_tran_WecG"/>
    <property type="match status" value="1"/>
</dbReference>
<evidence type="ECO:0008006" key="6">
    <source>
        <dbReference type="Google" id="ProtNLM"/>
    </source>
</evidence>
<organism evidence="4 5">
    <name type="scientific">Candidatus Daviesbacteria bacterium GW2011_GWB1_36_5</name>
    <dbReference type="NCBI Taxonomy" id="1618426"/>
    <lineage>
        <taxon>Bacteria</taxon>
        <taxon>Candidatus Daviesiibacteriota</taxon>
    </lineage>
</organism>
<keyword evidence="2" id="KW-0808">Transferase</keyword>
<name>A0A0G0EKT1_9BACT</name>
<dbReference type="AlphaFoldDB" id="A0A0G0EKT1"/>
<feature type="transmembrane region" description="Helical" evidence="3">
    <location>
        <begin position="68"/>
        <end position="86"/>
    </location>
</feature>
<dbReference type="PANTHER" id="PTHR34136:SF1">
    <property type="entry name" value="UDP-N-ACETYL-D-MANNOSAMINURONIC ACID TRANSFERASE"/>
    <property type="match status" value="1"/>
</dbReference>
<sequence length="257" mass="30139">MSKFSEIYNSKLFVNINSKKDFLQKVEQGLSIKKLTKNKRPLILFYIYLGSIYYAYKDKDYKEAIKIADGVYLDGFLIGWFLKMIYGKKFMRFGAEDYIYELFDLSLKRNKKIFLLGSSNLESGNSGAVRKINNKYHGIKIAGHHGYFQKSSIVIKKIKNFKPDILIIGLGLNRQEKWVYQHLDELKNVKVIIAVGNFIDILGGKSKLPPEILKKFNLRWVYRLIKEPYRLWERYVFGLLTLFFLTAYALKVKIIGR</sequence>
<dbReference type="PANTHER" id="PTHR34136">
    <property type="match status" value="1"/>
</dbReference>
<keyword evidence="3" id="KW-0812">Transmembrane</keyword>
<keyword evidence="3" id="KW-0472">Membrane</keyword>
<dbReference type="CDD" id="cd06533">
    <property type="entry name" value="Glyco_transf_WecG_TagA"/>
    <property type="match status" value="1"/>
</dbReference>
<accession>A0A0G0EKT1</accession>
<evidence type="ECO:0000256" key="2">
    <source>
        <dbReference type="ARBA" id="ARBA00022679"/>
    </source>
</evidence>
<feature type="transmembrane region" description="Helical" evidence="3">
    <location>
        <begin position="40"/>
        <end position="56"/>
    </location>
</feature>
<evidence type="ECO:0000313" key="4">
    <source>
        <dbReference type="EMBL" id="KKQ07633.1"/>
    </source>
</evidence>
<dbReference type="NCBIfam" id="TIGR00696">
    <property type="entry name" value="wecG_tagA_cpsF"/>
    <property type="match status" value="1"/>
</dbReference>
<keyword evidence="1" id="KW-0328">Glycosyltransferase</keyword>
<comment type="caution">
    <text evidence="4">The sequence shown here is derived from an EMBL/GenBank/DDBJ whole genome shotgun (WGS) entry which is preliminary data.</text>
</comment>
<proteinExistence type="predicted"/>
<protein>
    <recommendedName>
        <fullName evidence="6">Glycosyl transferase, WecB/TagA/CpsF family</fullName>
    </recommendedName>
</protein>
<keyword evidence="3" id="KW-1133">Transmembrane helix</keyword>
<evidence type="ECO:0000313" key="5">
    <source>
        <dbReference type="Proteomes" id="UP000034492"/>
    </source>
</evidence>
<dbReference type="InterPro" id="IPR004629">
    <property type="entry name" value="WecG_TagA_CpsF"/>
</dbReference>
<reference evidence="4 5" key="1">
    <citation type="journal article" date="2015" name="Nature">
        <title>rRNA introns, odd ribosomes, and small enigmatic genomes across a large radiation of phyla.</title>
        <authorList>
            <person name="Brown C.T."/>
            <person name="Hug L.A."/>
            <person name="Thomas B.C."/>
            <person name="Sharon I."/>
            <person name="Castelle C.J."/>
            <person name="Singh A."/>
            <person name="Wilkins M.J."/>
            <person name="Williams K.H."/>
            <person name="Banfield J.F."/>
        </authorList>
    </citation>
    <scope>NUCLEOTIDE SEQUENCE [LARGE SCALE GENOMIC DNA]</scope>
</reference>
<gene>
    <name evidence="4" type="ORF">US19_C0041G0024</name>
</gene>
<dbReference type="Proteomes" id="UP000034492">
    <property type="component" value="Unassembled WGS sequence"/>
</dbReference>
<dbReference type="EMBL" id="LBSA01000041">
    <property type="protein sequence ID" value="KKQ07633.1"/>
    <property type="molecule type" value="Genomic_DNA"/>
</dbReference>
<evidence type="ECO:0000256" key="3">
    <source>
        <dbReference type="SAM" id="Phobius"/>
    </source>
</evidence>
<evidence type="ECO:0000256" key="1">
    <source>
        <dbReference type="ARBA" id="ARBA00022676"/>
    </source>
</evidence>
<feature type="transmembrane region" description="Helical" evidence="3">
    <location>
        <begin position="232"/>
        <end position="250"/>
    </location>
</feature>
<dbReference type="GO" id="GO:0016758">
    <property type="term" value="F:hexosyltransferase activity"/>
    <property type="evidence" value="ECO:0007669"/>
    <property type="project" value="TreeGrafter"/>
</dbReference>